<evidence type="ECO:0000313" key="2">
    <source>
        <dbReference type="Proteomes" id="UP001231915"/>
    </source>
</evidence>
<name>A0ABT7EUC8_9GAMM</name>
<evidence type="ECO:0008006" key="3">
    <source>
        <dbReference type="Google" id="ProtNLM"/>
    </source>
</evidence>
<accession>A0ABT7EUC8</accession>
<dbReference type="RefSeq" id="WP_284138924.1">
    <property type="nucleotide sequence ID" value="NZ_JASJUT010000021.1"/>
</dbReference>
<keyword evidence="2" id="KW-1185">Reference proteome</keyword>
<reference evidence="1 2" key="1">
    <citation type="submission" date="2023-05" db="EMBL/GenBank/DDBJ databases">
        <title>Pseudoalteromonas ardens sp. nov., Pseudoalteromonas obscura sp. nov., and Pseudoalteromonas umbrosa sp. nov., isolated from the coral Montipora capitata.</title>
        <authorList>
            <person name="Thomas E.M."/>
            <person name="Smith E.M."/>
            <person name="Papke E."/>
            <person name="Shlafstein M.D."/>
            <person name="Oline D.K."/>
            <person name="Videau P."/>
            <person name="Saw J.H."/>
            <person name="Strangman W.K."/>
            <person name="Ushijima B."/>
        </authorList>
    </citation>
    <scope>NUCLEOTIDE SEQUENCE [LARGE SCALE GENOMIC DNA]</scope>
    <source>
        <strain evidence="1 2">P94</strain>
    </source>
</reference>
<dbReference type="Proteomes" id="UP001231915">
    <property type="component" value="Unassembled WGS sequence"/>
</dbReference>
<sequence length="686" mass="74341">MLRSDLKIFKSERLGNEPNAGGHRTNNAIESGKLNDVFSAISNVDYASSALDVVKLYPTVATPDDSRLLDSLLFISDQPEDALVNTFIAESSALTDDSVLSDIQDMLKTAKYHGTTKTTDAANNNVLNVENVSSSIAPTVINRIEHLNKSIGDDSVYRTASLTSYGDMTEVILNVPDFLLGQPYFYGVYQYWVEAWNAWSPARVLPNQFSVGNGTVSTTLNSQKKLAKGQTFTFYYLSSDDFRFHNYPGALTLSVGERVQPGYCRVKRASTGEILTDDNEGRFISGGYIIATIDYDTGVITENESISYTGTPEEELRVLVAKQEQISRVASFNIELSSFDPASFYIRCKTPAGTDISASSNENGAITGSNVTGSISGGGEVNLSFNVDILPGTISYDVHELELVNVPTPPGSINYSKLPNGSQPIFHVGDLICIQNRQRTQHASLTTGQLIDERADSDWVDIVDANNKSLYSPTNANYSYDKTTGKLTVQSGVSGFTAPFVVTSIQSELRQILSINGHSIKLLTTLNRTYAAGSTVSSVLRMGDLQARTSDERTLSAWQNNFADNGSPASNSINTTQYPIVMNGQGAINQKWAIVFSSSDYQVYGEFVGLISTSNTGIDCIPINPLTQSPYFKLPKEAIGSGLGPGEAFLFTTYAAGKPTLMIRSISPGHTDIETDSSTIAFRGSI</sequence>
<comment type="caution">
    <text evidence="1">The sequence shown here is derived from an EMBL/GenBank/DDBJ whole genome shotgun (WGS) entry which is preliminary data.</text>
</comment>
<protein>
    <recommendedName>
        <fullName evidence="3">Tail fiber protein</fullName>
    </recommendedName>
</protein>
<organism evidence="1 2">
    <name type="scientific">Pseudoalteromonas obscura</name>
    <dbReference type="NCBI Taxonomy" id="3048491"/>
    <lineage>
        <taxon>Bacteria</taxon>
        <taxon>Pseudomonadati</taxon>
        <taxon>Pseudomonadota</taxon>
        <taxon>Gammaproteobacteria</taxon>
        <taxon>Alteromonadales</taxon>
        <taxon>Pseudoalteromonadaceae</taxon>
        <taxon>Pseudoalteromonas</taxon>
    </lineage>
</organism>
<proteinExistence type="predicted"/>
<gene>
    <name evidence="1" type="ORF">QNM18_26785</name>
</gene>
<dbReference type="EMBL" id="JASJUT010000021">
    <property type="protein sequence ID" value="MDK2598665.1"/>
    <property type="molecule type" value="Genomic_DNA"/>
</dbReference>
<evidence type="ECO:0000313" key="1">
    <source>
        <dbReference type="EMBL" id="MDK2598665.1"/>
    </source>
</evidence>